<dbReference type="GO" id="GO:0045437">
    <property type="term" value="F:uridine nucleosidase activity"/>
    <property type="evidence" value="ECO:0007669"/>
    <property type="project" value="UniProtKB-ARBA"/>
</dbReference>
<dbReference type="RefSeq" id="WP_145417549.1">
    <property type="nucleotide sequence ID" value="NZ_CP036526.1"/>
</dbReference>
<gene>
    <name evidence="4" type="primary">rihA</name>
    <name evidence="4" type="ORF">K239x_19560</name>
</gene>
<dbReference type="PANTHER" id="PTHR12304:SF4">
    <property type="entry name" value="URIDINE NUCLEOSIDASE"/>
    <property type="match status" value="1"/>
</dbReference>
<dbReference type="InterPro" id="IPR023186">
    <property type="entry name" value="IUNH"/>
</dbReference>
<evidence type="ECO:0000256" key="2">
    <source>
        <dbReference type="ARBA" id="ARBA00023295"/>
    </source>
</evidence>
<dbReference type="InterPro" id="IPR036452">
    <property type="entry name" value="Ribo_hydro-like"/>
</dbReference>
<dbReference type="Proteomes" id="UP000319817">
    <property type="component" value="Chromosome"/>
</dbReference>
<accession>A0A517NSA5</accession>
<dbReference type="Gene3D" id="3.90.245.10">
    <property type="entry name" value="Ribonucleoside hydrolase-like"/>
    <property type="match status" value="1"/>
</dbReference>
<dbReference type="PROSITE" id="PS01247">
    <property type="entry name" value="IUNH"/>
    <property type="match status" value="1"/>
</dbReference>
<evidence type="ECO:0000313" key="5">
    <source>
        <dbReference type="Proteomes" id="UP000319817"/>
    </source>
</evidence>
<dbReference type="InterPro" id="IPR001910">
    <property type="entry name" value="Inosine/uridine_hydrolase_dom"/>
</dbReference>
<dbReference type="OrthoDB" id="9797882at2"/>
<evidence type="ECO:0000259" key="3">
    <source>
        <dbReference type="Pfam" id="PF01156"/>
    </source>
</evidence>
<reference evidence="4 5" key="1">
    <citation type="submission" date="2019-02" db="EMBL/GenBank/DDBJ databases">
        <title>Deep-cultivation of Planctomycetes and their phenomic and genomic characterization uncovers novel biology.</title>
        <authorList>
            <person name="Wiegand S."/>
            <person name="Jogler M."/>
            <person name="Boedeker C."/>
            <person name="Pinto D."/>
            <person name="Vollmers J."/>
            <person name="Rivas-Marin E."/>
            <person name="Kohn T."/>
            <person name="Peeters S.H."/>
            <person name="Heuer A."/>
            <person name="Rast P."/>
            <person name="Oberbeckmann S."/>
            <person name="Bunk B."/>
            <person name="Jeske O."/>
            <person name="Meyerdierks A."/>
            <person name="Storesund J.E."/>
            <person name="Kallscheuer N."/>
            <person name="Luecker S."/>
            <person name="Lage O.M."/>
            <person name="Pohl T."/>
            <person name="Merkel B.J."/>
            <person name="Hornburger P."/>
            <person name="Mueller R.-W."/>
            <person name="Bruemmer F."/>
            <person name="Labrenz M."/>
            <person name="Spormann A.M."/>
            <person name="Op den Camp H."/>
            <person name="Overmann J."/>
            <person name="Amann R."/>
            <person name="Jetten M.S.M."/>
            <person name="Mascher T."/>
            <person name="Medema M.H."/>
            <person name="Devos D.P."/>
            <person name="Kaster A.-K."/>
            <person name="Ovreas L."/>
            <person name="Rohde M."/>
            <person name="Galperin M.Y."/>
            <person name="Jogler C."/>
        </authorList>
    </citation>
    <scope>NUCLEOTIDE SEQUENCE [LARGE SCALE GENOMIC DNA]</scope>
    <source>
        <strain evidence="4 5">K23_9</strain>
    </source>
</reference>
<feature type="domain" description="Inosine/uridine-preferring nucleoside hydrolase" evidence="3">
    <location>
        <begin position="5"/>
        <end position="294"/>
    </location>
</feature>
<evidence type="ECO:0000256" key="1">
    <source>
        <dbReference type="ARBA" id="ARBA00022801"/>
    </source>
</evidence>
<keyword evidence="5" id="KW-1185">Reference proteome</keyword>
<proteinExistence type="predicted"/>
<evidence type="ECO:0000313" key="4">
    <source>
        <dbReference type="EMBL" id="QDT10003.1"/>
    </source>
</evidence>
<dbReference type="EC" id="3.2.-.-" evidence="4"/>
<dbReference type="InterPro" id="IPR015910">
    <property type="entry name" value="I/U_nuclsd_hydro_CS"/>
</dbReference>
<dbReference type="GO" id="GO:0005829">
    <property type="term" value="C:cytosol"/>
    <property type="evidence" value="ECO:0007669"/>
    <property type="project" value="TreeGrafter"/>
</dbReference>
<dbReference type="AlphaFoldDB" id="A0A517NSA5"/>
<dbReference type="CDD" id="cd00455">
    <property type="entry name" value="nuc_hydro"/>
    <property type="match status" value="1"/>
</dbReference>
<dbReference type="SUPFAM" id="SSF53590">
    <property type="entry name" value="Nucleoside hydrolase"/>
    <property type="match status" value="1"/>
</dbReference>
<dbReference type="Pfam" id="PF01156">
    <property type="entry name" value="IU_nuc_hydro"/>
    <property type="match status" value="1"/>
</dbReference>
<sequence>MARKIIIDCDPGIDDAIAICMALFDPRLEVLAITGTAGTIPADQATSNVNAIVDQLDPPKHPRIGKATVLEDAPVSSDLHLNGDDGLGGCGINGSIRQHSLPSEKVISELLRNHPDQVTLLCLGPLTNLARLCQHHAAVVPMIDKVVISGGALQHPGNASPVAESNMFFDPIAAMEVFASATTKSLVPLDVVEKLTFGVDLLEQLPPKHTRAGDLLHRLLPFAFRAAHQHLGRELIPLQDAVALLAVLEPDLFSWEMMAGRVETSGELTRGATVFDRRLRPEWAVNMEVAVDVADGDAKAMLIRSLRYAGQQS</sequence>
<organism evidence="4 5">
    <name type="scientific">Stieleria marina</name>
    <dbReference type="NCBI Taxonomy" id="1930275"/>
    <lineage>
        <taxon>Bacteria</taxon>
        <taxon>Pseudomonadati</taxon>
        <taxon>Planctomycetota</taxon>
        <taxon>Planctomycetia</taxon>
        <taxon>Pirellulales</taxon>
        <taxon>Pirellulaceae</taxon>
        <taxon>Stieleria</taxon>
    </lineage>
</organism>
<dbReference type="PANTHER" id="PTHR12304">
    <property type="entry name" value="INOSINE-URIDINE PREFERRING NUCLEOSIDE HYDROLASE"/>
    <property type="match status" value="1"/>
</dbReference>
<name>A0A517NSA5_9BACT</name>
<keyword evidence="1 4" id="KW-0378">Hydrolase</keyword>
<protein>
    <submittedName>
        <fullName evidence="4">Pyrimidine-specific ribonucleoside hydrolase RihA</fullName>
        <ecNumber evidence="4">3.2.-.-</ecNumber>
    </submittedName>
</protein>
<dbReference type="GO" id="GO:0008477">
    <property type="term" value="F:purine nucleosidase activity"/>
    <property type="evidence" value="ECO:0007669"/>
    <property type="project" value="TreeGrafter"/>
</dbReference>
<dbReference type="EMBL" id="CP036526">
    <property type="protein sequence ID" value="QDT10003.1"/>
    <property type="molecule type" value="Genomic_DNA"/>
</dbReference>
<dbReference type="GO" id="GO:0006152">
    <property type="term" value="P:purine nucleoside catabolic process"/>
    <property type="evidence" value="ECO:0007669"/>
    <property type="project" value="TreeGrafter"/>
</dbReference>
<keyword evidence="2 4" id="KW-0326">Glycosidase</keyword>